<reference evidence="4" key="1">
    <citation type="journal article" date="2019" name="Int. J. Syst. Evol. Microbiol.">
        <title>The Global Catalogue of Microorganisms (GCM) 10K type strain sequencing project: providing services to taxonomists for standard genome sequencing and annotation.</title>
        <authorList>
            <consortium name="The Broad Institute Genomics Platform"/>
            <consortium name="The Broad Institute Genome Sequencing Center for Infectious Disease"/>
            <person name="Wu L."/>
            <person name="Ma J."/>
        </authorList>
    </citation>
    <scope>NUCLEOTIDE SEQUENCE [LARGE SCALE GENOMIC DNA]</scope>
    <source>
        <strain evidence="4">JCM 17498</strain>
    </source>
</reference>
<name>A0ABP7DHD1_9SPHN</name>
<feature type="chain" id="PRO_5044958177" evidence="2">
    <location>
        <begin position="25"/>
        <end position="390"/>
    </location>
</feature>
<protein>
    <submittedName>
        <fullName evidence="3">Carbohydrate porin</fullName>
    </submittedName>
</protein>
<comment type="similarity">
    <text evidence="1 2">Belongs to the OprB family.</text>
</comment>
<dbReference type="EMBL" id="BAABBF010000002">
    <property type="protein sequence ID" value="GAA3704214.1"/>
    <property type="molecule type" value="Genomic_DNA"/>
</dbReference>
<dbReference type="InterPro" id="IPR052932">
    <property type="entry name" value="OprB_Porin"/>
</dbReference>
<gene>
    <name evidence="3" type="ORF">GCM10022268_12270</name>
</gene>
<dbReference type="Gene3D" id="2.40.160.180">
    <property type="entry name" value="Carbohydrate-selective porin OprB"/>
    <property type="match status" value="1"/>
</dbReference>
<dbReference type="InterPro" id="IPR007049">
    <property type="entry name" value="Carb-sel_porin_OprB"/>
</dbReference>
<dbReference type="RefSeq" id="WP_344692484.1">
    <property type="nucleotide sequence ID" value="NZ_BAABBF010000002.1"/>
</dbReference>
<accession>A0ABP7DHD1</accession>
<keyword evidence="2" id="KW-0732">Signal</keyword>
<dbReference type="Pfam" id="PF04966">
    <property type="entry name" value="OprB"/>
    <property type="match status" value="1"/>
</dbReference>
<dbReference type="PANTHER" id="PTHR37944">
    <property type="entry name" value="PORIN B"/>
    <property type="match status" value="1"/>
</dbReference>
<dbReference type="Proteomes" id="UP001500523">
    <property type="component" value="Unassembled WGS sequence"/>
</dbReference>
<evidence type="ECO:0000313" key="4">
    <source>
        <dbReference type="Proteomes" id="UP001500523"/>
    </source>
</evidence>
<proteinExistence type="inferred from homology"/>
<dbReference type="PANTHER" id="PTHR37944:SF1">
    <property type="entry name" value="PORIN B"/>
    <property type="match status" value="1"/>
</dbReference>
<organism evidence="3 4">
    <name type="scientific">Sphingomonas cynarae</name>
    <dbReference type="NCBI Taxonomy" id="930197"/>
    <lineage>
        <taxon>Bacteria</taxon>
        <taxon>Pseudomonadati</taxon>
        <taxon>Pseudomonadota</taxon>
        <taxon>Alphaproteobacteria</taxon>
        <taxon>Sphingomonadales</taxon>
        <taxon>Sphingomonadaceae</taxon>
        <taxon>Sphingomonas</taxon>
    </lineage>
</organism>
<evidence type="ECO:0000256" key="1">
    <source>
        <dbReference type="ARBA" id="ARBA00008769"/>
    </source>
</evidence>
<comment type="caution">
    <text evidence="3">The sequence shown here is derived from an EMBL/GenBank/DDBJ whole genome shotgun (WGS) entry which is preliminary data.</text>
</comment>
<evidence type="ECO:0000313" key="3">
    <source>
        <dbReference type="EMBL" id="GAA3704214.1"/>
    </source>
</evidence>
<evidence type="ECO:0000256" key="2">
    <source>
        <dbReference type="RuleBase" id="RU363072"/>
    </source>
</evidence>
<sequence length="390" mass="41322">MTLQTVAALAACGAAVGLANDACAQADTPPTPALVAGFTYKADVMGIDAGQGRHDVVYLDNAELTLSADFDSAIGWRGGTAFVDVLNNFGGAPNRTANTLQGVDNIEVGAPALLLYQAWVQQTFAGGRLSVLAGRYDINSEFYYNDAAGQLINPVFGIGSELSSTGPNGPSTFPRTEMAVRVRYAGKRDYVQAAMVRAPRGTVDPVGKRTLLFIAEAGRRGSTALSIGAWTYSRRQPEIVPPGVSVDERRAASHGAYVLAEQDVAGNPDGAGYWRAFLRAGVADGDTTPFGGGMQIGLSGRRILPSRPDSMVSIGYGRASLSDRYRRANPAGAPPLTASENALELTYSDRLSPFLTLQPDVQYVFRPSGRRDADDVLVLGLRAIISWDMP</sequence>
<keyword evidence="4" id="KW-1185">Reference proteome</keyword>
<dbReference type="InterPro" id="IPR038673">
    <property type="entry name" value="OprB_sf"/>
</dbReference>
<feature type="signal peptide" evidence="2">
    <location>
        <begin position="1"/>
        <end position="24"/>
    </location>
</feature>